<comment type="caution">
    <text evidence="4">The sequence shown here is derived from an EMBL/GenBank/DDBJ whole genome shotgun (WGS) entry which is preliminary data.</text>
</comment>
<protein>
    <recommendedName>
        <fullName evidence="3">D-isomer specific 2-hydroxyacid dehydrogenase NAD-binding domain-containing protein</fullName>
    </recommendedName>
</protein>
<keyword evidence="5" id="KW-1185">Reference proteome</keyword>
<organism evidence="4 5">
    <name type="scientific">Sulfoacidibacillus thermotolerans</name>
    <name type="common">Acidibacillus sulfuroxidans</name>
    <dbReference type="NCBI Taxonomy" id="1765684"/>
    <lineage>
        <taxon>Bacteria</taxon>
        <taxon>Bacillati</taxon>
        <taxon>Bacillota</taxon>
        <taxon>Bacilli</taxon>
        <taxon>Bacillales</taxon>
        <taxon>Alicyclobacillaceae</taxon>
        <taxon>Sulfoacidibacillus</taxon>
    </lineage>
</organism>
<dbReference type="AlphaFoldDB" id="A0A2U3DB82"/>
<dbReference type="PANTHER" id="PTHR43333:SF1">
    <property type="entry name" value="D-ISOMER SPECIFIC 2-HYDROXYACID DEHYDROGENASE NAD-BINDING DOMAIN-CONTAINING PROTEIN"/>
    <property type="match status" value="1"/>
</dbReference>
<gene>
    <name evidence="4" type="ORF">BM613_03195</name>
</gene>
<dbReference type="SUPFAM" id="SSF52283">
    <property type="entry name" value="Formate/glycerate dehydrogenase catalytic domain-like"/>
    <property type="match status" value="1"/>
</dbReference>
<dbReference type="InterPro" id="IPR006140">
    <property type="entry name" value="D-isomer_DH_NAD-bd"/>
</dbReference>
<accession>A0A2U3DB82</accession>
<keyword evidence="2" id="KW-0520">NAD</keyword>
<dbReference type="CDD" id="cd05300">
    <property type="entry name" value="2-Hacid_dh_1"/>
    <property type="match status" value="1"/>
</dbReference>
<dbReference type="EMBL" id="MPDK01000003">
    <property type="protein sequence ID" value="PWI58536.1"/>
    <property type="molecule type" value="Genomic_DNA"/>
</dbReference>
<dbReference type="GO" id="GO:0016616">
    <property type="term" value="F:oxidoreductase activity, acting on the CH-OH group of donors, NAD or NADP as acceptor"/>
    <property type="evidence" value="ECO:0007669"/>
    <property type="project" value="UniProtKB-ARBA"/>
</dbReference>
<evidence type="ECO:0000259" key="3">
    <source>
        <dbReference type="Pfam" id="PF02826"/>
    </source>
</evidence>
<dbReference type="PANTHER" id="PTHR43333">
    <property type="entry name" value="2-HACID_DH_C DOMAIN-CONTAINING PROTEIN"/>
    <property type="match status" value="1"/>
</dbReference>
<name>A0A2U3DB82_SULT2</name>
<dbReference type="Proteomes" id="UP000245380">
    <property type="component" value="Unassembled WGS sequence"/>
</dbReference>
<evidence type="ECO:0000313" key="4">
    <source>
        <dbReference type="EMBL" id="PWI58536.1"/>
    </source>
</evidence>
<dbReference type="RefSeq" id="WP_109429733.1">
    <property type="nucleotide sequence ID" value="NZ_MPDK01000003.1"/>
</dbReference>
<dbReference type="InterPro" id="IPR029753">
    <property type="entry name" value="D-isomer_DH_CS"/>
</dbReference>
<keyword evidence="1" id="KW-0560">Oxidoreductase</keyword>
<evidence type="ECO:0000256" key="1">
    <source>
        <dbReference type="ARBA" id="ARBA00023002"/>
    </source>
</evidence>
<dbReference type="Pfam" id="PF02826">
    <property type="entry name" value="2-Hacid_dh_C"/>
    <property type="match status" value="1"/>
</dbReference>
<sequence length="311" mass="34930">MGKILVYHERAAKECVRELAKWGITQAVGAQSQAEALAVLEDVEIIFGWNIPQDVFAKAPSLRWVQLMGAGVDDIVLSRQLPPQVILTRIVGQFGLAIAEYVFAYLLYHYKHIELLRAQQQSQIWKKKRLPLLAGKTLAVAGLGSIGEEIIRLGRAFGMRILGLSKTGSKRELVDEHFFDRDWPLFVEQADILVITLPHTSETFHVVNQRVFAAMKSTAVIVNVGRGAVIDEVELIRFLEQNKESMAILDVFETEPLAPEHQFWKMKNVLITPHLSGPSSIAEVSQFFSENFTRYQNGQPLLGTVPHGSEY</sequence>
<dbReference type="InterPro" id="IPR036291">
    <property type="entry name" value="NAD(P)-bd_dom_sf"/>
</dbReference>
<dbReference type="GO" id="GO:0051287">
    <property type="term" value="F:NAD binding"/>
    <property type="evidence" value="ECO:0007669"/>
    <property type="project" value="InterPro"/>
</dbReference>
<evidence type="ECO:0000256" key="2">
    <source>
        <dbReference type="ARBA" id="ARBA00023027"/>
    </source>
</evidence>
<dbReference type="SUPFAM" id="SSF51735">
    <property type="entry name" value="NAD(P)-binding Rossmann-fold domains"/>
    <property type="match status" value="1"/>
</dbReference>
<dbReference type="PROSITE" id="PS00671">
    <property type="entry name" value="D_2_HYDROXYACID_DH_3"/>
    <property type="match status" value="1"/>
</dbReference>
<dbReference type="OrthoDB" id="9805416at2"/>
<evidence type="ECO:0000313" key="5">
    <source>
        <dbReference type="Proteomes" id="UP000245380"/>
    </source>
</evidence>
<feature type="domain" description="D-isomer specific 2-hydroxyacid dehydrogenase NAD-binding" evidence="3">
    <location>
        <begin position="103"/>
        <end position="276"/>
    </location>
</feature>
<reference evidence="4 5" key="1">
    <citation type="submission" date="2016-11" db="EMBL/GenBank/DDBJ databases">
        <title>Comparative genomics of Acidibacillus ferroxidans species.</title>
        <authorList>
            <person name="Oliveira G."/>
            <person name="Nunes G."/>
            <person name="Oliveira R."/>
            <person name="Araujo F."/>
            <person name="Salim A."/>
            <person name="Scholte L."/>
            <person name="Morais D."/>
            <person name="Nancucheo I."/>
            <person name="Johnson D.B."/>
            <person name="Grail B."/>
            <person name="Bittencourt J."/>
            <person name="Valadares R."/>
        </authorList>
    </citation>
    <scope>NUCLEOTIDE SEQUENCE [LARGE SCALE GENOMIC DNA]</scope>
    <source>
        <strain evidence="4 5">Y002</strain>
    </source>
</reference>
<proteinExistence type="predicted"/>
<dbReference type="Gene3D" id="3.40.50.720">
    <property type="entry name" value="NAD(P)-binding Rossmann-like Domain"/>
    <property type="match status" value="2"/>
</dbReference>